<organism evidence="1 2">
    <name type="scientific">Acidiluteibacter ferrifornacis</name>
    <dbReference type="NCBI Taxonomy" id="2692424"/>
    <lineage>
        <taxon>Bacteria</taxon>
        <taxon>Pseudomonadati</taxon>
        <taxon>Bacteroidota</taxon>
        <taxon>Flavobacteriia</taxon>
        <taxon>Flavobacteriales</taxon>
        <taxon>Cryomorphaceae</taxon>
        <taxon>Acidiluteibacter</taxon>
    </lineage>
</organism>
<dbReference type="EMBL" id="WWNE01000018">
    <property type="protein sequence ID" value="NBG67340.1"/>
    <property type="molecule type" value="Genomic_DNA"/>
</dbReference>
<name>A0A6N9NPX3_9FLAO</name>
<evidence type="ECO:0000313" key="1">
    <source>
        <dbReference type="EMBL" id="NBG67340.1"/>
    </source>
</evidence>
<proteinExistence type="predicted"/>
<comment type="caution">
    <text evidence="1">The sequence shown here is derived from an EMBL/GenBank/DDBJ whole genome shotgun (WGS) entry which is preliminary data.</text>
</comment>
<protein>
    <recommendedName>
        <fullName evidence="3">Outer membrane protein beta-barrel domain-containing protein</fullName>
    </recommendedName>
</protein>
<reference evidence="1 2" key="1">
    <citation type="submission" date="2019-12" db="EMBL/GenBank/DDBJ databases">
        <authorList>
            <person name="Zhao J."/>
        </authorList>
    </citation>
    <scope>NUCLEOTIDE SEQUENCE [LARGE SCALE GENOMIC DNA]</scope>
    <source>
        <strain evidence="1 2">S-15</strain>
    </source>
</reference>
<keyword evidence="2" id="KW-1185">Reference proteome</keyword>
<evidence type="ECO:0008006" key="3">
    <source>
        <dbReference type="Google" id="ProtNLM"/>
    </source>
</evidence>
<sequence length="306" mass="34184">MKTILLLLFSITTLIGFSQDKIVKKTGEEIFCQITKINLDSIFYVLPQKDPIQIIYSLERSKVKSYHFNVSKPVKSEPKEFDYANPNYTTNSEESNTVAPPTGLNRFSIGLSGGFSYLLVRLDDEDQSGLKSYYKELKTGYHFSGDVFYYLHGEFGLGLMCSNFRTSNSAEIYIEYPNGAIRTGLLNDNISTLFIGPAVSAQFLPTGSSNPFVINASLGYFGYDNDGYLIDPIKMTGSTVGLAIDFGYNIKLDKNLFLSLDMGFVFGSLSEADIEYNGVKERVKFPEGQQENMSRFDVSIGLKFGK</sequence>
<dbReference type="Proteomes" id="UP000470771">
    <property type="component" value="Unassembled WGS sequence"/>
</dbReference>
<dbReference type="RefSeq" id="WP_160634289.1">
    <property type="nucleotide sequence ID" value="NZ_WWNE01000018.1"/>
</dbReference>
<dbReference type="AlphaFoldDB" id="A0A6N9NPX3"/>
<accession>A0A6N9NPX3</accession>
<evidence type="ECO:0000313" key="2">
    <source>
        <dbReference type="Proteomes" id="UP000470771"/>
    </source>
</evidence>
<gene>
    <name evidence="1" type="ORF">GQN54_14525</name>
</gene>